<accession>A0ABU5NAZ8</accession>
<keyword evidence="3" id="KW-1185">Reference proteome</keyword>
<keyword evidence="1" id="KW-0472">Membrane</keyword>
<feature type="transmembrane region" description="Helical" evidence="1">
    <location>
        <begin position="20"/>
        <end position="39"/>
    </location>
</feature>
<dbReference type="RefSeq" id="WP_322776246.1">
    <property type="nucleotide sequence ID" value="NZ_JARJFB010000012.1"/>
</dbReference>
<evidence type="ECO:0000313" key="3">
    <source>
        <dbReference type="Proteomes" id="UP001291687"/>
    </source>
</evidence>
<sequence>MEHSNNLTVIKCKYFLKKFLLYFLYGSAGAVFPFVFGVVLGIPSISLAAVALAIADLINLEVGEDKKPPIVFSKAHTTILYVLIALVISYTTIIFIISNH</sequence>
<proteinExistence type="predicted"/>
<keyword evidence="1" id="KW-0812">Transmembrane</keyword>
<evidence type="ECO:0000313" key="2">
    <source>
        <dbReference type="EMBL" id="MEA0970344.1"/>
    </source>
</evidence>
<comment type="caution">
    <text evidence="2">The sequence shown here is derived from an EMBL/GenBank/DDBJ whole genome shotgun (WGS) entry which is preliminary data.</text>
</comment>
<feature type="transmembrane region" description="Helical" evidence="1">
    <location>
        <begin position="75"/>
        <end position="97"/>
    </location>
</feature>
<gene>
    <name evidence="2" type="ORF">Megvenef_00303</name>
</gene>
<protein>
    <submittedName>
        <fullName evidence="2">Uncharacterized protein</fullName>
    </submittedName>
</protein>
<keyword evidence="1" id="KW-1133">Transmembrane helix</keyword>
<dbReference type="Proteomes" id="UP001291687">
    <property type="component" value="Unassembled WGS sequence"/>
</dbReference>
<reference evidence="2 3" key="1">
    <citation type="submission" date="2023-03" db="EMBL/GenBank/DDBJ databases">
        <title>Host association and intracellularity evolved multiple times independently in the Rickettsiales.</title>
        <authorList>
            <person name="Castelli M."/>
            <person name="Nardi T."/>
            <person name="Gammuto L."/>
            <person name="Bellinzona G."/>
            <person name="Sabaneyeva E."/>
            <person name="Potekhin A."/>
            <person name="Serra V."/>
            <person name="Petroni G."/>
            <person name="Sassera D."/>
        </authorList>
    </citation>
    <scope>NUCLEOTIDE SEQUENCE [LARGE SCALE GENOMIC DNA]</scope>
    <source>
        <strain evidence="2 3">Sr 2-6</strain>
    </source>
</reference>
<organism evidence="2 3">
    <name type="scientific">Candidatus Megaera venefica</name>
    <dbReference type="NCBI Taxonomy" id="2055910"/>
    <lineage>
        <taxon>Bacteria</taxon>
        <taxon>Pseudomonadati</taxon>
        <taxon>Pseudomonadota</taxon>
        <taxon>Alphaproteobacteria</taxon>
        <taxon>Rickettsiales</taxon>
        <taxon>Rickettsiaceae</taxon>
        <taxon>Candidatus Megaera</taxon>
    </lineage>
</organism>
<dbReference type="EMBL" id="JARJFB010000012">
    <property type="protein sequence ID" value="MEA0970344.1"/>
    <property type="molecule type" value="Genomic_DNA"/>
</dbReference>
<evidence type="ECO:0000256" key="1">
    <source>
        <dbReference type="SAM" id="Phobius"/>
    </source>
</evidence>
<name>A0ABU5NAZ8_9RICK</name>